<dbReference type="PANTHER" id="PTHR43547:SF2">
    <property type="entry name" value="HYBRID SIGNAL TRANSDUCTION HISTIDINE KINASE C"/>
    <property type="match status" value="1"/>
</dbReference>
<name>A0ABS1DWA1_RUBGE</name>
<dbReference type="PRINTS" id="PR00344">
    <property type="entry name" value="BCTRLSENSOR"/>
</dbReference>
<keyword evidence="3" id="KW-0597">Phosphoprotein</keyword>
<evidence type="ECO:0000256" key="4">
    <source>
        <dbReference type="SAM" id="Phobius"/>
    </source>
</evidence>
<dbReference type="InterPro" id="IPR005467">
    <property type="entry name" value="His_kinase_dom"/>
</dbReference>
<keyword evidence="7" id="KW-1185">Reference proteome</keyword>
<feature type="domain" description="Histidine kinase" evidence="5">
    <location>
        <begin position="487"/>
        <end position="689"/>
    </location>
</feature>
<dbReference type="InterPro" id="IPR003661">
    <property type="entry name" value="HisK_dim/P_dom"/>
</dbReference>
<dbReference type="Pfam" id="PF02518">
    <property type="entry name" value="HATPase_c"/>
    <property type="match status" value="1"/>
</dbReference>
<dbReference type="EMBL" id="NRRU01000063">
    <property type="protein sequence ID" value="MBK1714306.1"/>
    <property type="molecule type" value="Genomic_DNA"/>
</dbReference>
<dbReference type="GO" id="GO:0016301">
    <property type="term" value="F:kinase activity"/>
    <property type="evidence" value="ECO:0007669"/>
    <property type="project" value="UniProtKB-KW"/>
</dbReference>
<dbReference type="InterPro" id="IPR003018">
    <property type="entry name" value="GAF"/>
</dbReference>
<keyword evidence="4" id="KW-0472">Membrane</keyword>
<sequence>MERPEAELALLGFALAALVHAGFVLSLARGAEWRQQHGRSAQNFLAALVATVVWALASFWQAAHPTLAGGYAAALLDLLRLGLWLRFMLALLEPAGRDTADPALRPLRSAAGLALLITLCTLVGIGLAREPAALLRLLFGGWLLIAVVGLVLVEQIFRNLPEDSRWNAKPVCLGLALLFAFDLYVYAEGVLFGRLDADALGVRGLVVALAMPWLLVAARRRRDWIRGLQVSRSAAFYSATLILVGAYLLVMAGLGYWVRDFGGDWGRGLQIVLAAAGVLGLALLVLSGAARARLRVFVGKHFFSYRYDYREEWLRFTAMLSSRGSPQEIGGLVVRGLANMVESPSGSLWLRGGADGVYRQAARWNVPEVEAGESADSALVGFLAEPGWVVDLDEFRDSPRRYGSLVLPSWLPTGGDTWLVVPLPVAGELLGFVTLGRPRTRLELNWEVRDLLKTAARQAAGILAQMQATEALLEARKFEAFNRMSAFVVHDLKNIVTQLSLMMKNAQRLHANPEFQQDMLMTVESSLEKMRRLMLQLREGATPPGGARGVEIAAIVRRIAATARSAGRTIEADCTEGLATRGHEERLERVLGHLVHNALDATPPEGRVWVHAARHGGQVRIEVGDTGCGMSEDFVRNKLFRPFSSTKASGMGIGSYESFQYLRELGGSIDVASRVGEGTVITLLMPLFETHASSDLRMSA</sequence>
<dbReference type="InterPro" id="IPR003594">
    <property type="entry name" value="HATPase_dom"/>
</dbReference>
<evidence type="ECO:0000313" key="7">
    <source>
        <dbReference type="Proteomes" id="UP001041814"/>
    </source>
</evidence>
<dbReference type="NCBIfam" id="TIGR02916">
    <property type="entry name" value="PEP_his_kin"/>
    <property type="match status" value="1"/>
</dbReference>
<feature type="transmembrane region" description="Helical" evidence="4">
    <location>
        <begin position="236"/>
        <end position="257"/>
    </location>
</feature>
<feature type="transmembrane region" description="Helical" evidence="4">
    <location>
        <begin position="110"/>
        <end position="128"/>
    </location>
</feature>
<comment type="caution">
    <text evidence="6">The sequence shown here is derived from an EMBL/GenBank/DDBJ whole genome shotgun (WGS) entry which is preliminary data.</text>
</comment>
<evidence type="ECO:0000256" key="3">
    <source>
        <dbReference type="ARBA" id="ARBA00022553"/>
    </source>
</evidence>
<evidence type="ECO:0000313" key="6">
    <source>
        <dbReference type="EMBL" id="MBK1714306.1"/>
    </source>
</evidence>
<dbReference type="SUPFAM" id="SSF47384">
    <property type="entry name" value="Homodimeric domain of signal transducing histidine kinase"/>
    <property type="match status" value="1"/>
</dbReference>
<feature type="transmembrane region" description="Helical" evidence="4">
    <location>
        <begin position="40"/>
        <end position="62"/>
    </location>
</feature>
<feature type="transmembrane region" description="Helical" evidence="4">
    <location>
        <begin position="6"/>
        <end position="28"/>
    </location>
</feature>
<proteinExistence type="predicted"/>
<keyword evidence="6" id="KW-0418">Kinase</keyword>
<dbReference type="SUPFAM" id="SSF55874">
    <property type="entry name" value="ATPase domain of HSP90 chaperone/DNA topoisomerase II/histidine kinase"/>
    <property type="match status" value="1"/>
</dbReference>
<feature type="transmembrane region" description="Helical" evidence="4">
    <location>
        <begin position="166"/>
        <end position="187"/>
    </location>
</feature>
<dbReference type="SUPFAM" id="SSF55781">
    <property type="entry name" value="GAF domain-like"/>
    <property type="match status" value="1"/>
</dbReference>
<feature type="transmembrane region" description="Helical" evidence="4">
    <location>
        <begin position="134"/>
        <end position="154"/>
    </location>
</feature>
<gene>
    <name evidence="6" type="ORF">CKO43_16160</name>
</gene>
<dbReference type="EC" id="2.7.13.3" evidence="2"/>
<reference evidence="6" key="1">
    <citation type="submission" date="2017-08" db="EMBL/GenBank/DDBJ databases">
        <authorList>
            <person name="Imhoff J.F."/>
            <person name="Rahn T."/>
            <person name="Kuenzel S."/>
            <person name="Neulinger S.C."/>
        </authorList>
    </citation>
    <scope>NUCLEOTIDE SEQUENCE</scope>
    <source>
        <strain evidence="6">IM 151</strain>
    </source>
</reference>
<feature type="transmembrane region" description="Helical" evidence="4">
    <location>
        <begin position="199"/>
        <end position="216"/>
    </location>
</feature>
<dbReference type="InterPro" id="IPR014265">
    <property type="entry name" value="XrtA/PrsK"/>
</dbReference>
<evidence type="ECO:0000259" key="5">
    <source>
        <dbReference type="PROSITE" id="PS50109"/>
    </source>
</evidence>
<keyword evidence="4" id="KW-1133">Transmembrane helix</keyword>
<dbReference type="Gene3D" id="3.30.565.10">
    <property type="entry name" value="Histidine kinase-like ATPase, C-terminal domain"/>
    <property type="match status" value="1"/>
</dbReference>
<protein>
    <recommendedName>
        <fullName evidence="2">histidine kinase</fullName>
        <ecNumber evidence="2">2.7.13.3</ecNumber>
    </recommendedName>
</protein>
<dbReference type="InterPro" id="IPR036097">
    <property type="entry name" value="HisK_dim/P_sf"/>
</dbReference>
<evidence type="ECO:0000256" key="1">
    <source>
        <dbReference type="ARBA" id="ARBA00000085"/>
    </source>
</evidence>
<feature type="transmembrane region" description="Helical" evidence="4">
    <location>
        <begin position="68"/>
        <end position="89"/>
    </location>
</feature>
<keyword evidence="6" id="KW-0808">Transferase</keyword>
<dbReference type="SMART" id="SM00387">
    <property type="entry name" value="HATPase_c"/>
    <property type="match status" value="1"/>
</dbReference>
<dbReference type="InterPro" id="IPR004358">
    <property type="entry name" value="Sig_transdc_His_kin-like_C"/>
</dbReference>
<dbReference type="CDD" id="cd00082">
    <property type="entry name" value="HisKA"/>
    <property type="match status" value="1"/>
</dbReference>
<feature type="transmembrane region" description="Helical" evidence="4">
    <location>
        <begin position="269"/>
        <end position="290"/>
    </location>
</feature>
<organism evidence="6 7">
    <name type="scientific">Rubrivivax gelatinosus</name>
    <name type="common">Rhodocyclus gelatinosus</name>
    <name type="synonym">Rhodopseudomonas gelatinosa</name>
    <dbReference type="NCBI Taxonomy" id="28068"/>
    <lineage>
        <taxon>Bacteria</taxon>
        <taxon>Pseudomonadati</taxon>
        <taxon>Pseudomonadota</taxon>
        <taxon>Betaproteobacteria</taxon>
        <taxon>Burkholderiales</taxon>
        <taxon>Sphaerotilaceae</taxon>
        <taxon>Rubrivivax</taxon>
    </lineage>
</organism>
<keyword evidence="4" id="KW-0812">Transmembrane</keyword>
<dbReference type="PROSITE" id="PS50109">
    <property type="entry name" value="HIS_KIN"/>
    <property type="match status" value="1"/>
</dbReference>
<evidence type="ECO:0000256" key="2">
    <source>
        <dbReference type="ARBA" id="ARBA00012438"/>
    </source>
</evidence>
<dbReference type="RefSeq" id="WP_200225964.1">
    <property type="nucleotide sequence ID" value="NZ_NRRT01000002.1"/>
</dbReference>
<dbReference type="Gene3D" id="3.30.450.40">
    <property type="match status" value="1"/>
</dbReference>
<dbReference type="Pfam" id="PF01590">
    <property type="entry name" value="GAF"/>
    <property type="match status" value="1"/>
</dbReference>
<dbReference type="InterPro" id="IPR029016">
    <property type="entry name" value="GAF-like_dom_sf"/>
</dbReference>
<dbReference type="InterPro" id="IPR036890">
    <property type="entry name" value="HATPase_C_sf"/>
</dbReference>
<comment type="catalytic activity">
    <reaction evidence="1">
        <text>ATP + protein L-histidine = ADP + protein N-phospho-L-histidine.</text>
        <dbReference type="EC" id="2.7.13.3"/>
    </reaction>
</comment>
<reference evidence="6" key="2">
    <citation type="journal article" date="2020" name="Microorganisms">
        <title>Osmotic Adaptation and Compatible Solute Biosynthesis of Phototrophic Bacteria as Revealed from Genome Analyses.</title>
        <authorList>
            <person name="Imhoff J.F."/>
            <person name="Rahn T."/>
            <person name="Kunzel S."/>
            <person name="Keller A."/>
            <person name="Neulinger S.C."/>
        </authorList>
    </citation>
    <scope>NUCLEOTIDE SEQUENCE</scope>
    <source>
        <strain evidence="6">IM 151</strain>
    </source>
</reference>
<accession>A0ABS1DWA1</accession>
<dbReference type="Proteomes" id="UP001041814">
    <property type="component" value="Unassembled WGS sequence"/>
</dbReference>
<dbReference type="PANTHER" id="PTHR43547">
    <property type="entry name" value="TWO-COMPONENT HISTIDINE KINASE"/>
    <property type="match status" value="1"/>
</dbReference>